<dbReference type="RefSeq" id="WP_134341498.1">
    <property type="nucleotide sequence ID" value="NZ_SOPW01000025.1"/>
</dbReference>
<dbReference type="EMBL" id="SOPW01000025">
    <property type="protein sequence ID" value="TFB13487.1"/>
    <property type="molecule type" value="Genomic_DNA"/>
</dbReference>
<name>A0A4Y8IC90_9BACI</name>
<dbReference type="GO" id="GO:0010288">
    <property type="term" value="P:response to lead ion"/>
    <property type="evidence" value="ECO:0007669"/>
    <property type="project" value="TreeGrafter"/>
</dbReference>
<dbReference type="OrthoDB" id="9797716at2"/>
<reference evidence="3 4" key="1">
    <citation type="submission" date="2019-03" db="EMBL/GenBank/DDBJ databases">
        <authorList>
            <person name="He R.-H."/>
        </authorList>
    </citation>
    <scope>NUCLEOTIDE SEQUENCE [LARGE SCALE GENOMIC DNA]</scope>
    <source>
        <strain evidence="4">SH 714</strain>
    </source>
</reference>
<dbReference type="GO" id="GO:0032791">
    <property type="term" value="F:lead ion binding"/>
    <property type="evidence" value="ECO:0007669"/>
    <property type="project" value="TreeGrafter"/>
</dbReference>
<comment type="caution">
    <text evidence="3">The sequence shown here is derived from an EMBL/GenBank/DDBJ whole genome shotgun (WGS) entry which is preliminary data.</text>
</comment>
<accession>A0A4Y8IC90</accession>
<dbReference type="PANTHER" id="PTHR39168:SF1">
    <property type="entry name" value="TRANSCRIPTIONAL REGULATORY PROTEIN"/>
    <property type="match status" value="1"/>
</dbReference>
<dbReference type="CDD" id="cd00090">
    <property type="entry name" value="HTH_ARSR"/>
    <property type="match status" value="1"/>
</dbReference>
<evidence type="ECO:0000256" key="1">
    <source>
        <dbReference type="ARBA" id="ARBA00023125"/>
    </source>
</evidence>
<dbReference type="GO" id="GO:0097063">
    <property type="term" value="F:cadmium ion sensor activity"/>
    <property type="evidence" value="ECO:0007669"/>
    <property type="project" value="TreeGrafter"/>
</dbReference>
<dbReference type="Proteomes" id="UP000297975">
    <property type="component" value="Unassembled WGS sequence"/>
</dbReference>
<protein>
    <submittedName>
        <fullName evidence="3">ArsR family transcriptional regulator</fullName>
    </submittedName>
</protein>
<dbReference type="GO" id="GO:0003677">
    <property type="term" value="F:DNA binding"/>
    <property type="evidence" value="ECO:0007669"/>
    <property type="project" value="UniProtKB-KW"/>
</dbReference>
<proteinExistence type="predicted"/>
<sequence>MDVNPNMALVAAIISDKTRSKMIFIMLDGRFHSASELAYMAGIKPQTATFHLKKMTEAQIIKVEKQGRHKYFGIKDPGVASVLETFLSIAPQFEVRSLKKSPRDKALRSARTCYDHLAGNLGVKLVSALEKKGVLVKENDKYEVTNEGIEFLATLQINIYELKKKRRSFSHKCLDWSERKHHMGGALGNAIFEKILEFGWIKRLPNTRAIKITTLGEEHIPKIFNIDL</sequence>
<evidence type="ECO:0000259" key="2">
    <source>
        <dbReference type="PROSITE" id="PS50987"/>
    </source>
</evidence>
<organism evidence="3 4">
    <name type="scientific">Filobacillus milosensis</name>
    <dbReference type="NCBI Taxonomy" id="94137"/>
    <lineage>
        <taxon>Bacteria</taxon>
        <taxon>Bacillati</taxon>
        <taxon>Bacillota</taxon>
        <taxon>Bacilli</taxon>
        <taxon>Bacillales</taxon>
        <taxon>Bacillaceae</taxon>
        <taxon>Filobacillus</taxon>
    </lineage>
</organism>
<dbReference type="InterPro" id="IPR001845">
    <property type="entry name" value="HTH_ArsR_DNA-bd_dom"/>
</dbReference>
<evidence type="ECO:0000313" key="4">
    <source>
        <dbReference type="Proteomes" id="UP000297975"/>
    </source>
</evidence>
<keyword evidence="1" id="KW-0238">DNA-binding</keyword>
<dbReference type="GO" id="GO:0046686">
    <property type="term" value="P:response to cadmium ion"/>
    <property type="evidence" value="ECO:0007669"/>
    <property type="project" value="TreeGrafter"/>
</dbReference>
<feature type="domain" description="HTH arsR-type" evidence="2">
    <location>
        <begin position="1"/>
        <end position="94"/>
    </location>
</feature>
<evidence type="ECO:0000313" key="3">
    <source>
        <dbReference type="EMBL" id="TFB13487.1"/>
    </source>
</evidence>
<dbReference type="InterPro" id="IPR052543">
    <property type="entry name" value="HTH_Metal-responsive_Reg"/>
</dbReference>
<dbReference type="Gene3D" id="1.10.10.10">
    <property type="entry name" value="Winged helix-like DNA-binding domain superfamily/Winged helix DNA-binding domain"/>
    <property type="match status" value="1"/>
</dbReference>
<dbReference type="AlphaFoldDB" id="A0A4Y8IC90"/>
<dbReference type="SMART" id="SM00418">
    <property type="entry name" value="HTH_ARSR"/>
    <property type="match status" value="1"/>
</dbReference>
<dbReference type="InterPro" id="IPR036390">
    <property type="entry name" value="WH_DNA-bd_sf"/>
</dbReference>
<dbReference type="PANTHER" id="PTHR39168">
    <property type="entry name" value="TRANSCRIPTIONAL REGULATOR-RELATED"/>
    <property type="match status" value="1"/>
</dbReference>
<keyword evidence="4" id="KW-1185">Reference proteome</keyword>
<dbReference type="SUPFAM" id="SSF46785">
    <property type="entry name" value="Winged helix' DNA-binding domain"/>
    <property type="match status" value="1"/>
</dbReference>
<dbReference type="InterPro" id="IPR036388">
    <property type="entry name" value="WH-like_DNA-bd_sf"/>
</dbReference>
<dbReference type="PROSITE" id="PS50987">
    <property type="entry name" value="HTH_ARSR_2"/>
    <property type="match status" value="1"/>
</dbReference>
<dbReference type="InterPro" id="IPR011991">
    <property type="entry name" value="ArsR-like_HTH"/>
</dbReference>
<gene>
    <name evidence="3" type="ORF">E3U55_16065</name>
</gene>
<dbReference type="GO" id="GO:0003700">
    <property type="term" value="F:DNA-binding transcription factor activity"/>
    <property type="evidence" value="ECO:0007669"/>
    <property type="project" value="InterPro"/>
</dbReference>